<keyword evidence="3" id="KW-1185">Reference proteome</keyword>
<proteinExistence type="predicted"/>
<evidence type="ECO:0000256" key="1">
    <source>
        <dbReference type="SAM" id="MobiDB-lite"/>
    </source>
</evidence>
<feature type="region of interest" description="Disordered" evidence="1">
    <location>
        <begin position="46"/>
        <end position="124"/>
    </location>
</feature>
<sequence length="680" mass="75009">MENKISEADSHPVCASCLGLQHARDALASSVSCEHCARLSKKTRRRRLARQASLTEDPVLGATIPLTQEPPEEVHPGGNTNPAETNTSWGSQMEDLDPLFGPDELVAGLTTEPPSQDDYSDSDDELINLSSDVADADVEQFTLTQAERPGVSATGSSGAQSPCPSQDLHQVCRRAAEKLGLKWPEAPAETTRSRYEGRRLPTDRTSAKQLLPVFPECLEEATRLWSNPLTAKTPAQGGAELDWDGMEEKGFSHLPPTEPLVASHLYPRKSMTAAGPALPSKADCVQTTLTEKSYKAVATSMRALNASSMLLAYQAALQDDMTSSPDPVVWDELRGSSVRPGYGSNGLFGSAVATMQQRCEEKKREGEALQLCLPRKEPLSFAMAPRQAFPKPHMTRPAYRTQKRQLQPQVDGDKPLELKGTWARKQFVPRVTPGTFFCVTACSAPVKRPMEPRAAPRHSRTKEKETVSESSVDPQQHLSTNQCQCSPVCSIKLCSCKEIKVCPFAYPGREPRAQASMLQNIQHMNMSTGIRILNSFMWKNINLGYTDTLKALVLVQAVQDPLSPIEGAVAPLMDKADALGPLAQHITQWHSCGPSDWVLKTVTRGYRLQFVSVPPKFNGVLLSQPREEEAPILQKEIESLKDKGAIRIYLQSNVRQVSIQDTFLYPRREEDGVLYWIYPL</sequence>
<name>A0AAW0PBD7_9GOBI</name>
<feature type="region of interest" description="Disordered" evidence="1">
    <location>
        <begin position="147"/>
        <end position="166"/>
    </location>
</feature>
<gene>
    <name evidence="2" type="ORF">WMY93_012384</name>
</gene>
<dbReference type="Proteomes" id="UP001460270">
    <property type="component" value="Unassembled WGS sequence"/>
</dbReference>
<accession>A0AAW0PBD7</accession>
<feature type="compositionally biased region" description="Polar residues" evidence="1">
    <location>
        <begin position="78"/>
        <end position="91"/>
    </location>
</feature>
<evidence type="ECO:0000313" key="3">
    <source>
        <dbReference type="Proteomes" id="UP001460270"/>
    </source>
</evidence>
<organism evidence="2 3">
    <name type="scientific">Mugilogobius chulae</name>
    <name type="common">yellowstripe goby</name>
    <dbReference type="NCBI Taxonomy" id="88201"/>
    <lineage>
        <taxon>Eukaryota</taxon>
        <taxon>Metazoa</taxon>
        <taxon>Chordata</taxon>
        <taxon>Craniata</taxon>
        <taxon>Vertebrata</taxon>
        <taxon>Euteleostomi</taxon>
        <taxon>Actinopterygii</taxon>
        <taxon>Neopterygii</taxon>
        <taxon>Teleostei</taxon>
        <taxon>Neoteleostei</taxon>
        <taxon>Acanthomorphata</taxon>
        <taxon>Gobiaria</taxon>
        <taxon>Gobiiformes</taxon>
        <taxon>Gobioidei</taxon>
        <taxon>Gobiidae</taxon>
        <taxon>Gobionellinae</taxon>
        <taxon>Mugilogobius</taxon>
    </lineage>
</organism>
<feature type="compositionally biased region" description="Polar residues" evidence="1">
    <location>
        <begin position="153"/>
        <end position="166"/>
    </location>
</feature>
<dbReference type="EMBL" id="JBBPFD010000008">
    <property type="protein sequence ID" value="KAK7916623.1"/>
    <property type="molecule type" value="Genomic_DNA"/>
</dbReference>
<evidence type="ECO:0000313" key="2">
    <source>
        <dbReference type="EMBL" id="KAK7916623.1"/>
    </source>
</evidence>
<feature type="region of interest" description="Disordered" evidence="1">
    <location>
        <begin position="449"/>
        <end position="480"/>
    </location>
</feature>
<dbReference type="AlphaFoldDB" id="A0AAW0PBD7"/>
<comment type="caution">
    <text evidence="2">The sequence shown here is derived from an EMBL/GenBank/DDBJ whole genome shotgun (WGS) entry which is preliminary data.</text>
</comment>
<reference evidence="3" key="1">
    <citation type="submission" date="2024-04" db="EMBL/GenBank/DDBJ databases">
        <title>Salinicola lusitanus LLJ914,a marine bacterium isolated from the Okinawa Trough.</title>
        <authorList>
            <person name="Li J."/>
        </authorList>
    </citation>
    <scope>NUCLEOTIDE SEQUENCE [LARGE SCALE GENOMIC DNA]</scope>
</reference>
<protein>
    <submittedName>
        <fullName evidence="2">Uncharacterized protein</fullName>
    </submittedName>
</protein>
<feature type="compositionally biased region" description="Polar residues" evidence="1">
    <location>
        <begin position="468"/>
        <end position="480"/>
    </location>
</feature>